<protein>
    <recommendedName>
        <fullName evidence="16">Phosphatidylinositol 4-kinase alpha</fullName>
        <ecNumber evidence="4">2.7.1.67</ecNumber>
    </recommendedName>
</protein>
<dbReference type="SMART" id="SM00146">
    <property type="entry name" value="PI3Kc"/>
    <property type="match status" value="1"/>
</dbReference>
<dbReference type="CDD" id="cd05167">
    <property type="entry name" value="PI4Kc_III_alpha"/>
    <property type="match status" value="1"/>
</dbReference>
<evidence type="ECO:0000256" key="14">
    <source>
        <dbReference type="ARBA" id="ARBA00056014"/>
    </source>
</evidence>
<evidence type="ECO:0000256" key="10">
    <source>
        <dbReference type="ARBA" id="ARBA00022777"/>
    </source>
</evidence>
<dbReference type="GO" id="GO:0046854">
    <property type="term" value="P:phosphatidylinositol phosphate biosynthetic process"/>
    <property type="evidence" value="ECO:0007669"/>
    <property type="project" value="InterPro"/>
</dbReference>
<evidence type="ECO:0000256" key="3">
    <source>
        <dbReference type="ARBA" id="ARBA00006209"/>
    </source>
</evidence>
<dbReference type="Gene3D" id="1.25.40.70">
    <property type="entry name" value="Phosphatidylinositol 3-kinase, accessory domain (PIK)"/>
    <property type="match status" value="1"/>
</dbReference>
<evidence type="ECO:0000256" key="9">
    <source>
        <dbReference type="ARBA" id="ARBA00022741"/>
    </source>
</evidence>
<dbReference type="FunFam" id="3.30.1010.10:FF:000009">
    <property type="entry name" value="Phosphatidylinositol 4-kinase, catalytic, alpha"/>
    <property type="match status" value="1"/>
</dbReference>
<dbReference type="Pfam" id="PF00613">
    <property type="entry name" value="PI3Ka"/>
    <property type="match status" value="1"/>
</dbReference>
<dbReference type="GO" id="GO:0005886">
    <property type="term" value="C:plasma membrane"/>
    <property type="evidence" value="ECO:0007669"/>
    <property type="project" value="UniProtKB-SubCell"/>
</dbReference>
<feature type="domain" description="PIK helical" evidence="18">
    <location>
        <begin position="1483"/>
        <end position="1671"/>
    </location>
</feature>
<dbReference type="GO" id="GO:0005524">
    <property type="term" value="F:ATP binding"/>
    <property type="evidence" value="ECO:0007669"/>
    <property type="project" value="UniProtKB-KW"/>
</dbReference>
<dbReference type="InterPro" id="IPR045495">
    <property type="entry name" value="PI4K_N"/>
</dbReference>
<dbReference type="InterPro" id="IPR000403">
    <property type="entry name" value="PI3/4_kinase_cat_dom"/>
</dbReference>
<keyword evidence="10" id="KW-0418">Kinase</keyword>
<dbReference type="Ensembl" id="ENSSFOT00015067275.1">
    <property type="protein sequence ID" value="ENSSFOP00015064255.1"/>
    <property type="gene ID" value="ENSSFOG00015015366.2"/>
</dbReference>
<keyword evidence="11" id="KW-0067">ATP-binding</keyword>
<dbReference type="PROSITE" id="PS00916">
    <property type="entry name" value="PI3_4_KINASE_2"/>
    <property type="match status" value="1"/>
</dbReference>
<evidence type="ECO:0000313" key="20">
    <source>
        <dbReference type="Proteomes" id="UP000694397"/>
    </source>
</evidence>
<dbReference type="FunFam" id="1.25.40.70:FF:000002">
    <property type="entry name" value="Phosphatidylinositol 4-kinase, catalytic, alpha"/>
    <property type="match status" value="1"/>
</dbReference>
<dbReference type="Pfam" id="PF00454">
    <property type="entry name" value="PI3_PI4_kinase"/>
    <property type="match status" value="1"/>
</dbReference>
<evidence type="ECO:0000256" key="2">
    <source>
        <dbReference type="ARBA" id="ARBA00004496"/>
    </source>
</evidence>
<keyword evidence="7" id="KW-0597">Phosphoprotein</keyword>
<evidence type="ECO:0000256" key="12">
    <source>
        <dbReference type="ARBA" id="ARBA00023098"/>
    </source>
</evidence>
<dbReference type="GO" id="GO:0004430">
    <property type="term" value="F:1-phosphatidylinositol 4-kinase activity"/>
    <property type="evidence" value="ECO:0007669"/>
    <property type="project" value="UniProtKB-EC"/>
</dbReference>
<evidence type="ECO:0000256" key="4">
    <source>
        <dbReference type="ARBA" id="ARBA00012169"/>
    </source>
</evidence>
<evidence type="ECO:0000256" key="13">
    <source>
        <dbReference type="ARBA" id="ARBA00023136"/>
    </source>
</evidence>
<dbReference type="Proteomes" id="UP000694397">
    <property type="component" value="Chromosome 21"/>
</dbReference>
<reference evidence="19" key="2">
    <citation type="submission" date="2025-08" db="UniProtKB">
        <authorList>
            <consortium name="Ensembl"/>
        </authorList>
    </citation>
    <scope>IDENTIFICATION</scope>
</reference>
<evidence type="ECO:0000256" key="11">
    <source>
        <dbReference type="ARBA" id="ARBA00022840"/>
    </source>
</evidence>
<dbReference type="Gene3D" id="3.30.1010.10">
    <property type="entry name" value="Phosphatidylinositol 3-kinase Catalytic Subunit, Chain A, domain 4"/>
    <property type="match status" value="1"/>
</dbReference>
<dbReference type="FunFam" id="1.10.1070.11:FF:000005">
    <property type="entry name" value="Phosphatidylinositol 4-kinase, catalytic, alpha"/>
    <property type="match status" value="1"/>
</dbReference>
<evidence type="ECO:0000259" key="17">
    <source>
        <dbReference type="PROSITE" id="PS50290"/>
    </source>
</evidence>
<dbReference type="PROSITE" id="PS51545">
    <property type="entry name" value="PIK_HELICAL"/>
    <property type="match status" value="1"/>
</dbReference>
<keyword evidence="12" id="KW-0443">Lipid metabolism</keyword>
<sequence length="2042" mass="230708">KDSAVLRDRGNRVMSAKGAMPRGFYFNTVLSLARSLAAHTPAPLDKVQKLQCMCPVDVRGVFQLDERRRDAVIALGVFLLESELQHKEFLVPYLLGLLKGLPRVQWIEEGSARKGKDVLPVAENFTFCLLTLLSDVAQRDASSRGQILEAVISVMQTLLEMCQAPENHDKEYLCKYTIPCLLGVARAFGRYSNTDESLLSKLFPRGAPQALRVTDELEGVRRRSFNDFRSILPSSLLTACQSDTLRRKTGSASSLSQVHAALPPPTQLRHTRKLAGTALDPDYYFSTISSSFSVSPLFTGSSSKEFDIPLGVLRLLLHMVRELILNVFYLVDFVLLHADELESLLRSSPADLPTAFVKEVHDFVLEQFSSSQSELQKILHDVERLNNELSPLKLRCQASAACVDLMVWAVRDEQGAENLCTKLSEKLQSKTSSKVIIAHMPLLICCLQGLGRLCERFPVVAHSVTMSLRDFLVVPSPVLVKLYKYHSQYRTGEIKISVTNEHSQSTLNLLSNKKGQPSMYEQLRDISIDNICRCLKAGLTIDPVIVEAFLASLSNRLYISQENDKEAHLIPDHTIRALGHIAVALRDMPRVMEPILQILQQKFCQPPSQLDVLIVDQLGCMVITGNQYIYQEVWNLFQQISVKASSVVYSATKDYKDHGYRHCSLAVINALANIAANLQGEQMVDELLVNLLELFVQLGLEGKRASERASDKGPALKASSSAGNLGVLIPVIAVLTRRLPPIKEARPRLQKLFRDFWLYSVVMGFAVEGSGLWPEEWYEGVCEIATKSPLLTFPSGEPLRSELQYNSALKNDTVTPAELNDLRSTIINLLDPPPEVGALINKLDFAMSTYLLSVYRLEYMRVLRSVDPDRFQVMFRYFEDKAIQKDKSGMMQCVIAVGDKVFEVFLQMMAEKSKTKEHEEELERHAQFLLVNFNHTHKRIRRVADKYLFPHLLWSGRVLKTMLDILQTLSLSLSADIHKDQPYYDIPDTPYRITVPDTYEARESIVKDFAARCGEILKEAMKWASSVTKSHLQEYLNKHQNWVSGLSQHTGLAMATESILHFTGYNRQSTTLGATQLTERPACVKKDYSNFMASLNLRNRYAGEVAGMIQFSEATRSTSDLNKLTILQMDEALEAGKPEDFTQAMFKLTALLISSKDCDPQLLHHLCWAPLRMFTEHGMEATIACWEWFLAARSSMEVPFMREMAGAWQMTVELKMGLFSEARVEADPLAASEESQPMPCPPEVTPHFIWIEFLVQRFEIAKYCSADQVEIFAGLLQRSLSLTVGGHKSSLNRHVAAIGPRFRLLTLGLALLHADVVTNATIRNVLREKIYSTAFDYFSVSAKFPTQGEKRLREDISIMIKFYASMLSDKKYLTANQLVPPGELRSNCLDVAVGPRQQTTQGWINTYPLSSGMSTISKKSGMSKKSNRGTQLHKYYMKRRTLLLALLASEIERLTTWYNPLSAQELTISTEQSVETSIANWRSKYINLSEKQWKDNVNLAWSISPYLALQLPARFKNTEAIVNEVTRLVRLDPGAVSDVPEAVKFLVTWHTIDADSPELTHILCWAPADPPTGLSYFSSMYPPHPLTAQYGVKVLRSFPPDAILFYIPQIVQALRYDKMGYVREYILWAAQKSQLLAHQFIWNMKTNIFMDEEGHQKDPDIGELLEQMVEEITRSLSGPAKDFYQREFDFFNKITNVSAIIKPVPKGDERKRACLKALSDIRVQPGCYLPSNPEAIVLDIDYKSGTPMQSAAKAPYLAKFKVKRCGVSELEKEGLSCRSDSLEEMEDGEGMKRVCWQAAIFKVGDDCRQDMLALQIIGLFKNIFQLVGLDLFVFPYRVVATAPGCGVIECIPDCKSRDQLGRQTDFGMYDYFRNQYGDESTLAFQKARYNFIRSMAAYSLLLFLLQIKDRHNGNIMLDSKGHLIHIDFGFMFESSPGGNLGWEPDIKLTDEMVMIMGGKMEATPFKWFMEMCVRGYLAVRPYMDAVVSLVTLMLDTGLPCFRSPSFTKEAAAFMIKVIQSCFLSSRSKTYDMIQYYQNQIPY</sequence>
<dbReference type="GO" id="GO:0005737">
    <property type="term" value="C:cytoplasm"/>
    <property type="evidence" value="ECO:0007669"/>
    <property type="project" value="UniProtKB-SubCell"/>
</dbReference>
<dbReference type="SMART" id="SM00145">
    <property type="entry name" value="PI3Ka"/>
    <property type="match status" value="1"/>
</dbReference>
<dbReference type="CDD" id="cd00871">
    <property type="entry name" value="PI4Ka"/>
    <property type="match status" value="1"/>
</dbReference>
<evidence type="ECO:0000256" key="7">
    <source>
        <dbReference type="ARBA" id="ARBA00022553"/>
    </source>
</evidence>
<comment type="subunit">
    <text evidence="15">Component of a phosphatidylinositol 4-kinase (PI4K) complex, composed of PI4KA, EFR3 (EFR3A or EFR3B), TTC7 (TTC7A or TTC7B) and HYCC (HYCC1 or HYCC2). Interacts with TMEM150A; regulating recruitment to the plasma membrane. Interacts with TTC7A.</text>
</comment>
<dbReference type="InterPro" id="IPR036940">
    <property type="entry name" value="PI3/4_kinase_cat_sf"/>
</dbReference>
<evidence type="ECO:0000256" key="1">
    <source>
        <dbReference type="ARBA" id="ARBA00004236"/>
    </source>
</evidence>
<comment type="subcellular location">
    <subcellularLocation>
        <location evidence="1">Cell membrane</location>
    </subcellularLocation>
    <subcellularLocation>
        <location evidence="2">Cytoplasm</location>
    </subcellularLocation>
</comment>
<keyword evidence="8" id="KW-0808">Transferase</keyword>
<feature type="domain" description="PI3K/PI4K catalytic" evidence="17">
    <location>
        <begin position="1761"/>
        <end position="2042"/>
    </location>
</feature>
<keyword evidence="6" id="KW-0963">Cytoplasm</keyword>
<dbReference type="InterPro" id="IPR016024">
    <property type="entry name" value="ARM-type_fold"/>
</dbReference>
<dbReference type="InterPro" id="IPR001263">
    <property type="entry name" value="PI3K_accessory_dom"/>
</dbReference>
<dbReference type="PROSITE" id="PS50290">
    <property type="entry name" value="PI3_4_KINASE_3"/>
    <property type="match status" value="1"/>
</dbReference>
<accession>A0A8C9VRU9</accession>
<dbReference type="GO" id="GO:0048015">
    <property type="term" value="P:phosphatidylinositol-mediated signaling"/>
    <property type="evidence" value="ECO:0007669"/>
    <property type="project" value="TreeGrafter"/>
</dbReference>
<evidence type="ECO:0000256" key="5">
    <source>
        <dbReference type="ARBA" id="ARBA00022475"/>
    </source>
</evidence>
<dbReference type="Gene3D" id="1.10.1070.11">
    <property type="entry name" value="Phosphatidylinositol 3-/4-kinase, catalytic domain"/>
    <property type="match status" value="1"/>
</dbReference>
<dbReference type="SUPFAM" id="SSF56112">
    <property type="entry name" value="Protein kinase-like (PK-like)"/>
    <property type="match status" value="1"/>
</dbReference>
<dbReference type="PROSITE" id="PS00915">
    <property type="entry name" value="PI3_4_KINASE_1"/>
    <property type="match status" value="1"/>
</dbReference>
<evidence type="ECO:0000256" key="15">
    <source>
        <dbReference type="ARBA" id="ARBA00062776"/>
    </source>
</evidence>
<dbReference type="InterPro" id="IPR018936">
    <property type="entry name" value="PI3/4_kinase_CS"/>
</dbReference>
<dbReference type="OrthoDB" id="10264149at2759"/>
<evidence type="ECO:0000256" key="6">
    <source>
        <dbReference type="ARBA" id="ARBA00022490"/>
    </source>
</evidence>
<dbReference type="PANTHER" id="PTHR10048:SF15">
    <property type="entry name" value="PHOSPHATIDYLINOSITOL 4-KINASE ALPHA"/>
    <property type="match status" value="1"/>
</dbReference>
<reference evidence="19" key="3">
    <citation type="submission" date="2025-09" db="UniProtKB">
        <authorList>
            <consortium name="Ensembl"/>
        </authorList>
    </citation>
    <scope>IDENTIFICATION</scope>
</reference>
<dbReference type="InterPro" id="IPR042236">
    <property type="entry name" value="PI3K_accessory_sf"/>
</dbReference>
<keyword evidence="5" id="KW-1003">Cell membrane</keyword>
<gene>
    <name evidence="19" type="primary">PI4KA</name>
</gene>
<evidence type="ECO:0000256" key="16">
    <source>
        <dbReference type="ARBA" id="ARBA00067500"/>
    </source>
</evidence>
<keyword evidence="20" id="KW-1185">Reference proteome</keyword>
<dbReference type="GeneTree" id="ENSGT00550000074798"/>
<dbReference type="PANTHER" id="PTHR10048">
    <property type="entry name" value="PHOSPHATIDYLINOSITOL KINASE"/>
    <property type="match status" value="1"/>
</dbReference>
<dbReference type="SUPFAM" id="SSF48371">
    <property type="entry name" value="ARM repeat"/>
    <property type="match status" value="1"/>
</dbReference>
<organism evidence="19 20">
    <name type="scientific">Scleropages formosus</name>
    <name type="common">Asian bonytongue</name>
    <name type="synonym">Osteoglossum formosum</name>
    <dbReference type="NCBI Taxonomy" id="113540"/>
    <lineage>
        <taxon>Eukaryota</taxon>
        <taxon>Metazoa</taxon>
        <taxon>Chordata</taxon>
        <taxon>Craniata</taxon>
        <taxon>Vertebrata</taxon>
        <taxon>Euteleostomi</taxon>
        <taxon>Actinopterygii</taxon>
        <taxon>Neopterygii</taxon>
        <taxon>Teleostei</taxon>
        <taxon>Osteoglossocephala</taxon>
        <taxon>Osteoglossomorpha</taxon>
        <taxon>Osteoglossiformes</taxon>
        <taxon>Osteoglossidae</taxon>
        <taxon>Scleropages</taxon>
    </lineage>
</organism>
<name>A0A8C9VRU9_SCLFO</name>
<comment type="similarity">
    <text evidence="3">Belongs to the PI3/PI4-kinase family. Type III PI4K subfamily.</text>
</comment>
<proteinExistence type="inferred from homology"/>
<dbReference type="InterPro" id="IPR015433">
    <property type="entry name" value="PI3/4_kinase"/>
</dbReference>
<keyword evidence="9" id="KW-0547">Nucleotide-binding</keyword>
<evidence type="ECO:0000259" key="18">
    <source>
        <dbReference type="PROSITE" id="PS51545"/>
    </source>
</evidence>
<reference evidence="19 20" key="1">
    <citation type="submission" date="2019-04" db="EMBL/GenBank/DDBJ databases">
        <authorList>
            <consortium name="Wellcome Sanger Institute Data Sharing"/>
        </authorList>
    </citation>
    <scope>NUCLEOTIDE SEQUENCE [LARGE SCALE GENOMIC DNA]</scope>
</reference>
<evidence type="ECO:0000313" key="19">
    <source>
        <dbReference type="Ensembl" id="ENSSFOP00015064255.1"/>
    </source>
</evidence>
<comment type="function">
    <text evidence="14">Acts on phosphatidylinositol (PtdIns) in the first committed step in the production of the second messenger inositol-1,4,5,-trisphosphate.</text>
</comment>
<dbReference type="InterPro" id="IPR011009">
    <property type="entry name" value="Kinase-like_dom_sf"/>
</dbReference>
<evidence type="ECO:0000256" key="8">
    <source>
        <dbReference type="ARBA" id="ARBA00022679"/>
    </source>
</evidence>
<dbReference type="EC" id="2.7.1.67" evidence="4"/>
<dbReference type="Pfam" id="PF19274">
    <property type="entry name" value="PI4K_N"/>
    <property type="match status" value="2"/>
</dbReference>
<keyword evidence="13" id="KW-0472">Membrane</keyword>